<proteinExistence type="predicted"/>
<gene>
    <name evidence="1" type="primary">Necator_chrV.g19851</name>
    <name evidence="1" type="ORF">RB195_015059</name>
</gene>
<protein>
    <submittedName>
        <fullName evidence="1">Uncharacterized protein</fullName>
    </submittedName>
</protein>
<accession>A0ABR1E3B0</accession>
<dbReference type="EMBL" id="JAVFWL010000005">
    <property type="protein sequence ID" value="KAK6756998.1"/>
    <property type="molecule type" value="Genomic_DNA"/>
</dbReference>
<keyword evidence="2" id="KW-1185">Reference proteome</keyword>
<evidence type="ECO:0000313" key="1">
    <source>
        <dbReference type="EMBL" id="KAK6756998.1"/>
    </source>
</evidence>
<comment type="caution">
    <text evidence="1">The sequence shown here is derived from an EMBL/GenBank/DDBJ whole genome shotgun (WGS) entry which is preliminary data.</text>
</comment>
<sequence>MMTITEEGEFVLTLDLEILFINHCGPANVSKTTLLAFDHTIVRETCTTDCSENIDIKGLLSCQIGLNMAVFEASNQIPMAFGLDHT</sequence>
<dbReference type="Proteomes" id="UP001303046">
    <property type="component" value="Unassembled WGS sequence"/>
</dbReference>
<organism evidence="1 2">
    <name type="scientific">Necator americanus</name>
    <name type="common">Human hookworm</name>
    <dbReference type="NCBI Taxonomy" id="51031"/>
    <lineage>
        <taxon>Eukaryota</taxon>
        <taxon>Metazoa</taxon>
        <taxon>Ecdysozoa</taxon>
        <taxon>Nematoda</taxon>
        <taxon>Chromadorea</taxon>
        <taxon>Rhabditida</taxon>
        <taxon>Rhabditina</taxon>
        <taxon>Rhabditomorpha</taxon>
        <taxon>Strongyloidea</taxon>
        <taxon>Ancylostomatidae</taxon>
        <taxon>Bunostominae</taxon>
        <taxon>Necator</taxon>
    </lineage>
</organism>
<reference evidence="1 2" key="1">
    <citation type="submission" date="2023-08" db="EMBL/GenBank/DDBJ databases">
        <title>A Necator americanus chromosomal reference genome.</title>
        <authorList>
            <person name="Ilik V."/>
            <person name="Petrzelkova K.J."/>
            <person name="Pardy F."/>
            <person name="Fuh T."/>
            <person name="Niatou-Singa F.S."/>
            <person name="Gouil Q."/>
            <person name="Baker L."/>
            <person name="Ritchie M.E."/>
            <person name="Jex A.R."/>
            <person name="Gazzola D."/>
            <person name="Li H."/>
            <person name="Toshio Fujiwara R."/>
            <person name="Zhan B."/>
            <person name="Aroian R.V."/>
            <person name="Pafco B."/>
            <person name="Schwarz E.M."/>
        </authorList>
    </citation>
    <scope>NUCLEOTIDE SEQUENCE [LARGE SCALE GENOMIC DNA]</scope>
    <source>
        <strain evidence="1 2">Aroian</strain>
        <tissue evidence="1">Whole animal</tissue>
    </source>
</reference>
<evidence type="ECO:0000313" key="2">
    <source>
        <dbReference type="Proteomes" id="UP001303046"/>
    </source>
</evidence>
<name>A0ABR1E3B0_NECAM</name>